<evidence type="ECO:0000313" key="2">
    <source>
        <dbReference type="EMBL" id="VDO66288.1"/>
    </source>
</evidence>
<keyword evidence="3" id="KW-1185">Reference proteome</keyword>
<dbReference type="Proteomes" id="UP000279833">
    <property type="component" value="Unassembled WGS sequence"/>
</dbReference>
<organism evidence="4">
    <name type="scientific">Schistosoma curassoni</name>
    <dbReference type="NCBI Taxonomy" id="6186"/>
    <lineage>
        <taxon>Eukaryota</taxon>
        <taxon>Metazoa</taxon>
        <taxon>Spiralia</taxon>
        <taxon>Lophotrochozoa</taxon>
        <taxon>Platyhelminthes</taxon>
        <taxon>Trematoda</taxon>
        <taxon>Digenea</taxon>
        <taxon>Strigeidida</taxon>
        <taxon>Schistosomatoidea</taxon>
        <taxon>Schistosomatidae</taxon>
        <taxon>Schistosoma</taxon>
    </lineage>
</organism>
<name>A0A183JEV4_9TREM</name>
<dbReference type="EMBL" id="UZAK01000951">
    <property type="protein sequence ID" value="VDO66288.1"/>
    <property type="molecule type" value="Genomic_DNA"/>
</dbReference>
<reference evidence="2 3" key="2">
    <citation type="submission" date="2018-11" db="EMBL/GenBank/DDBJ databases">
        <authorList>
            <consortium name="Pathogen Informatics"/>
        </authorList>
    </citation>
    <scope>NUCLEOTIDE SEQUENCE [LARGE SCALE GENOMIC DNA]</scope>
    <source>
        <strain evidence="2">Dakar</strain>
        <strain evidence="3">Dakar, Senegal</strain>
    </source>
</reference>
<reference evidence="4" key="1">
    <citation type="submission" date="2016-06" db="UniProtKB">
        <authorList>
            <consortium name="WormBaseParasite"/>
        </authorList>
    </citation>
    <scope>IDENTIFICATION</scope>
</reference>
<evidence type="ECO:0000256" key="1">
    <source>
        <dbReference type="SAM" id="MobiDB-lite"/>
    </source>
</evidence>
<gene>
    <name evidence="2" type="ORF">SCUD_LOCUS1218</name>
</gene>
<dbReference type="WBParaSite" id="SCUD_0000121701-mRNA-1">
    <property type="protein sequence ID" value="SCUD_0000121701-mRNA-1"/>
    <property type="gene ID" value="SCUD_0000121701"/>
</dbReference>
<evidence type="ECO:0000313" key="4">
    <source>
        <dbReference type="WBParaSite" id="SCUD_0000121701-mRNA-1"/>
    </source>
</evidence>
<feature type="region of interest" description="Disordered" evidence="1">
    <location>
        <begin position="49"/>
        <end position="84"/>
    </location>
</feature>
<proteinExistence type="predicted"/>
<accession>A0A183JEV4</accession>
<protein>
    <submittedName>
        <fullName evidence="4">SRP_SPB domain-containing protein</fullName>
    </submittedName>
</protein>
<evidence type="ECO:0000313" key="3">
    <source>
        <dbReference type="Proteomes" id="UP000279833"/>
    </source>
</evidence>
<sequence length="84" mass="9366">MAKDSKLRSSKLVSAPNILTFYTTQDIKALREYLGYFQMVQEVVDAKEEAFEPRKPVSNSSGSPIPPGRNLGISTTKEEKEMGK</sequence>
<dbReference type="AlphaFoldDB" id="A0A183JEV4"/>